<proteinExistence type="inferred from homology"/>
<dbReference type="InterPro" id="IPR002778">
    <property type="entry name" value="Signal_recog_particle_SRP19"/>
</dbReference>
<protein>
    <recommendedName>
        <fullName evidence="4">Signal recognition particle 19 kDa protein</fullName>
        <shortName evidence="4">SRP19</shortName>
    </recommendedName>
</protein>
<dbReference type="EMBL" id="DTCA01000075">
    <property type="protein sequence ID" value="HGM07240.1"/>
    <property type="molecule type" value="Genomic_DNA"/>
</dbReference>
<organism evidence="5">
    <name type="scientific">Ignisphaera aggregans</name>
    <dbReference type="NCBI Taxonomy" id="334771"/>
    <lineage>
        <taxon>Archaea</taxon>
        <taxon>Thermoproteota</taxon>
        <taxon>Thermoprotei</taxon>
        <taxon>Desulfurococcales</taxon>
        <taxon>Desulfurococcaceae</taxon>
        <taxon>Ignisphaera</taxon>
    </lineage>
</organism>
<keyword evidence="3 4" id="KW-0687">Ribonucleoprotein</keyword>
<gene>
    <name evidence="4" type="primary">srp19</name>
    <name evidence="5" type="ORF">ENU31_02360</name>
</gene>
<keyword evidence="2 4" id="KW-0733">Signal recognition particle</keyword>
<reference evidence="5" key="1">
    <citation type="journal article" date="2020" name="mSystems">
        <title>Genome- and Community-Level Interaction Insights into Carbon Utilization and Element Cycling Functions of Hydrothermarchaeota in Hydrothermal Sediment.</title>
        <authorList>
            <person name="Zhou Z."/>
            <person name="Liu Y."/>
            <person name="Xu W."/>
            <person name="Pan J."/>
            <person name="Luo Z.H."/>
            <person name="Li M."/>
        </authorList>
    </citation>
    <scope>NUCLEOTIDE SEQUENCE [LARGE SCALE GENOMIC DNA]</scope>
    <source>
        <strain evidence="5">SpSt-658</strain>
    </source>
</reference>
<dbReference type="HAMAP" id="MF_00305">
    <property type="entry name" value="SRP19"/>
    <property type="match status" value="1"/>
</dbReference>
<sequence length="96" mass="11278">MEVIKNRIIWLPYLDCSLKRKYGRRVSLNICIDNPKPDEVLEVCKKLGLECNYVEKKYPRVWFKNTGFVVVKTSGKKSDIVKSIARELKILRSGYR</sequence>
<accession>A0A7C4D0J9</accession>
<dbReference type="GO" id="GO:0048500">
    <property type="term" value="C:signal recognition particle"/>
    <property type="evidence" value="ECO:0007669"/>
    <property type="project" value="UniProtKB-UniRule"/>
</dbReference>
<dbReference type="InterPro" id="IPR036521">
    <property type="entry name" value="SRP19-like_sf"/>
</dbReference>
<evidence type="ECO:0000256" key="4">
    <source>
        <dbReference type="HAMAP-Rule" id="MF_00305"/>
    </source>
</evidence>
<comment type="function">
    <text evidence="4">Involved in targeting and insertion of nascent membrane proteins into the cytoplasmic membrane. Binds directly to 7S RNA and mediates binding of the 54 kDa subunit of the SRP.</text>
</comment>
<comment type="subunit">
    <text evidence="4">Part of the signal recognition particle protein translocation system, which is composed of SRP and FtsY. Archaeal SRP consists of a 7S RNA molecule of 300 nucleotides and two protein subunits: SRP54 and SRP19.</text>
</comment>
<dbReference type="Gene3D" id="3.30.56.30">
    <property type="entry name" value="Signal recognition particle, SRP19-like subunit"/>
    <property type="match status" value="1"/>
</dbReference>
<dbReference type="Pfam" id="PF01922">
    <property type="entry name" value="SRP19"/>
    <property type="match status" value="1"/>
</dbReference>
<name>A0A7C4D0J9_9CREN</name>
<evidence type="ECO:0000313" key="5">
    <source>
        <dbReference type="EMBL" id="HGM07240.1"/>
    </source>
</evidence>
<dbReference type="GO" id="GO:0008312">
    <property type="term" value="F:7S RNA binding"/>
    <property type="evidence" value="ECO:0007669"/>
    <property type="project" value="UniProtKB-UniRule"/>
</dbReference>
<comment type="caution">
    <text evidence="5">The sequence shown here is derived from an EMBL/GenBank/DDBJ whole genome shotgun (WGS) entry which is preliminary data.</text>
</comment>
<evidence type="ECO:0000256" key="1">
    <source>
        <dbReference type="ARBA" id="ARBA00022490"/>
    </source>
</evidence>
<keyword evidence="1 4" id="KW-0963">Cytoplasm</keyword>
<dbReference type="InterPro" id="IPR022938">
    <property type="entry name" value="SRP19_arc-type"/>
</dbReference>
<evidence type="ECO:0000256" key="3">
    <source>
        <dbReference type="ARBA" id="ARBA00023274"/>
    </source>
</evidence>
<evidence type="ECO:0000256" key="2">
    <source>
        <dbReference type="ARBA" id="ARBA00023135"/>
    </source>
</evidence>
<dbReference type="SUPFAM" id="SSF69695">
    <property type="entry name" value="SRP19"/>
    <property type="match status" value="1"/>
</dbReference>
<dbReference type="AlphaFoldDB" id="A0A7C4D0J9"/>
<keyword evidence="4" id="KW-0694">RNA-binding</keyword>
<dbReference type="GO" id="GO:0006614">
    <property type="term" value="P:SRP-dependent cotranslational protein targeting to membrane"/>
    <property type="evidence" value="ECO:0007669"/>
    <property type="project" value="InterPro"/>
</dbReference>
<comment type="similarity">
    <text evidence="4">Belongs to the SRP19 family.</text>
</comment>
<comment type="subcellular location">
    <subcellularLocation>
        <location evidence="4">Cytoplasm</location>
    </subcellularLocation>
</comment>